<organism evidence="6 7">
    <name type="scientific">Chrysophaeum taylorii</name>
    <dbReference type="NCBI Taxonomy" id="2483200"/>
    <lineage>
        <taxon>Eukaryota</taxon>
        <taxon>Sar</taxon>
        <taxon>Stramenopiles</taxon>
        <taxon>Ochrophyta</taxon>
        <taxon>Pelagophyceae</taxon>
        <taxon>Pelagomonadales</taxon>
        <taxon>Pelagomonadaceae</taxon>
        <taxon>Chrysophaeum</taxon>
    </lineage>
</organism>
<dbReference type="Pfam" id="PF10211">
    <property type="entry name" value="Ax_dynein_light"/>
    <property type="match status" value="1"/>
</dbReference>
<dbReference type="GO" id="GO:0030286">
    <property type="term" value="C:dynein complex"/>
    <property type="evidence" value="ECO:0007669"/>
    <property type="project" value="UniProtKB-KW"/>
</dbReference>
<evidence type="ECO:0000313" key="6">
    <source>
        <dbReference type="EMBL" id="KAJ8608740.1"/>
    </source>
</evidence>
<dbReference type="PANTHER" id="PTHR13183:SF0">
    <property type="entry name" value="AXONEMAL DYNEIN LIGHT INTERMEDIATE POLYPEPTIDE 1"/>
    <property type="match status" value="1"/>
</dbReference>
<comment type="similarity">
    <text evidence="4">Belongs to the inner dynein arm light chain family.</text>
</comment>
<name>A0AAD7UKD2_9STRA</name>
<keyword evidence="2 5" id="KW-0175">Coiled coil</keyword>
<reference evidence="6" key="1">
    <citation type="submission" date="2023-01" db="EMBL/GenBank/DDBJ databases">
        <title>Metagenome sequencing of chrysophaentin producing Chrysophaeum taylorii.</title>
        <authorList>
            <person name="Davison J."/>
            <person name="Bewley C."/>
        </authorList>
    </citation>
    <scope>NUCLEOTIDE SEQUENCE</scope>
    <source>
        <strain evidence="6">NIES-1699</strain>
    </source>
</reference>
<dbReference type="PANTHER" id="PTHR13183">
    <property type="entry name" value="AXONEMAL INNER ARM DYNEIN LIGHT CHAIN 28"/>
    <property type="match status" value="1"/>
</dbReference>
<evidence type="ECO:0000256" key="1">
    <source>
        <dbReference type="ARBA" id="ARBA00023017"/>
    </source>
</evidence>
<evidence type="ECO:0000256" key="5">
    <source>
        <dbReference type="SAM" id="Coils"/>
    </source>
</evidence>
<evidence type="ECO:0000256" key="4">
    <source>
        <dbReference type="ARBA" id="ARBA00038114"/>
    </source>
</evidence>
<dbReference type="EMBL" id="JAQMWT010000161">
    <property type="protein sequence ID" value="KAJ8608740.1"/>
    <property type="molecule type" value="Genomic_DNA"/>
</dbReference>
<dbReference type="InterPro" id="IPR019347">
    <property type="entry name" value="Axonemal_dynein_light_chain"/>
</dbReference>
<keyword evidence="7" id="KW-1185">Reference proteome</keyword>
<protein>
    <submittedName>
        <fullName evidence="6">Uncharacterized protein</fullName>
    </submittedName>
</protein>
<accession>A0AAD7UKD2</accession>
<dbReference type="GO" id="GO:0005930">
    <property type="term" value="C:axoneme"/>
    <property type="evidence" value="ECO:0007669"/>
    <property type="project" value="TreeGrafter"/>
</dbReference>
<dbReference type="AlphaFoldDB" id="A0AAD7UKD2"/>
<gene>
    <name evidence="6" type="ORF">CTAYLR_007803</name>
</gene>
<sequence length="232" mass="26812">MEPPQCDPPESLVQYEAPLFVADNNEAKQHGESSTQLETMIHRMLPPREWTQETGTWRQYVSKQPATRLDVIKLQEELDKRLLDRQAREAGICPVREDLYSQTFDELIRQITLDGPERGLLLLRVRDEIAMTIEAYKTLFDSSVTFGVRKQLQAELGMDDLEDQITKLEAEKVDLEDQVLELRNSVEVIEKMSSSHKAVEDKKRKEEIDFLKYQGQHLDAFLRQLGGPISTK</sequence>
<proteinExistence type="inferred from homology"/>
<keyword evidence="1" id="KW-0243">Dynein</keyword>
<dbReference type="Proteomes" id="UP001230188">
    <property type="component" value="Unassembled WGS sequence"/>
</dbReference>
<comment type="caution">
    <text evidence="6">The sequence shown here is derived from an EMBL/GenBank/DDBJ whole genome shotgun (WGS) entry which is preliminary data.</text>
</comment>
<evidence type="ECO:0000256" key="2">
    <source>
        <dbReference type="ARBA" id="ARBA00023054"/>
    </source>
</evidence>
<keyword evidence="3" id="KW-0505">Motor protein</keyword>
<evidence type="ECO:0000313" key="7">
    <source>
        <dbReference type="Proteomes" id="UP001230188"/>
    </source>
</evidence>
<feature type="coiled-coil region" evidence="5">
    <location>
        <begin position="151"/>
        <end position="192"/>
    </location>
</feature>
<dbReference type="GO" id="GO:0045504">
    <property type="term" value="F:dynein heavy chain binding"/>
    <property type="evidence" value="ECO:0007669"/>
    <property type="project" value="TreeGrafter"/>
</dbReference>
<evidence type="ECO:0000256" key="3">
    <source>
        <dbReference type="ARBA" id="ARBA00023175"/>
    </source>
</evidence>